<dbReference type="Pfam" id="PF08840">
    <property type="entry name" value="BAAT_C"/>
    <property type="match status" value="1"/>
</dbReference>
<dbReference type="KEGG" id="cpoo:109323479"/>
<dbReference type="GO" id="GO:0006637">
    <property type="term" value="P:acyl-CoA metabolic process"/>
    <property type="evidence" value="ECO:0007669"/>
    <property type="project" value="InterPro"/>
</dbReference>
<dbReference type="PANTHER" id="PTHR10824:SF18">
    <property type="entry name" value="BILE ACID-COA:AMINO ACID N-ACYLTRANSFERASE"/>
    <property type="match status" value="1"/>
</dbReference>
<reference evidence="6" key="1">
    <citation type="submission" date="2025-08" db="UniProtKB">
        <authorList>
            <consortium name="Ensembl"/>
        </authorList>
    </citation>
    <scope>IDENTIFICATION</scope>
</reference>
<sequence length="420" mass="46771">MAKLTVTPRTSLVDEPVKIHVSGLASSELVTLQASLTDDKGELFQSRAFYRSDEAGEVDLEHTAALGGDYVGVYPMGLFQFLKPEKLFHRLVKRDVMQSPFHVRLDLFRSFHLVSTPHDQPVTSQTVERWHVAPGVQRILIRDGRVRGALFLPPGEGPFPGLIDLFGGVRGLIEFRASLLASRGFAALALAYFGYEDLPEILIEVDLEYFEEAVNILLRHPKVGGTGIGLVSLCKGAEIALAMASFLPKIKAVVCINGTSALNATSLCYRNLHINPIPYKMEHLRYRSLGQLDIYDIVEVIRTETSQGSILPVEKAEATILFIVGENDRNYNSKAFAEEAMERMRRHGKKNYSMLCYPGAGHLIEPPGSPFCYHSWVSMFACVVVWGGEAQSHVAAQEHSWKEIQKFLWQHLHPGVSSKL</sequence>
<dbReference type="FunFam" id="3.40.50.1820:FF:000024">
    <property type="entry name" value="acyl-coenzyme A thioesterase 4"/>
    <property type="match status" value="1"/>
</dbReference>
<dbReference type="PIRSF" id="PIRSF016521">
    <property type="entry name" value="Acyl-CoA_hydro"/>
    <property type="match status" value="1"/>
</dbReference>
<dbReference type="GO" id="GO:0005777">
    <property type="term" value="C:peroxisome"/>
    <property type="evidence" value="ECO:0007669"/>
    <property type="project" value="TreeGrafter"/>
</dbReference>
<dbReference type="Gene3D" id="3.40.50.1820">
    <property type="entry name" value="alpha/beta hydrolase"/>
    <property type="match status" value="1"/>
</dbReference>
<dbReference type="GeneTree" id="ENSGT01010000222336"/>
<feature type="active site" description="Charge relay system" evidence="3">
    <location>
        <position position="362"/>
    </location>
</feature>
<name>A0A7M4FAI9_CROPO</name>
<keyword evidence="2" id="KW-0443">Lipid metabolism</keyword>
<evidence type="ECO:0000256" key="1">
    <source>
        <dbReference type="ARBA" id="ARBA00006538"/>
    </source>
</evidence>
<dbReference type="GO" id="GO:0047617">
    <property type="term" value="F:fatty acyl-CoA hydrolase activity"/>
    <property type="evidence" value="ECO:0007669"/>
    <property type="project" value="TreeGrafter"/>
</dbReference>
<dbReference type="Pfam" id="PF04775">
    <property type="entry name" value="Bile_Hydr_Trans"/>
    <property type="match status" value="1"/>
</dbReference>
<gene>
    <name evidence="6" type="primary">LOC109323479</name>
</gene>
<dbReference type="RefSeq" id="XP_019410613.1">
    <property type="nucleotide sequence ID" value="XM_019555068.1"/>
</dbReference>
<comment type="similarity">
    <text evidence="1">Belongs to the C/M/P thioester hydrolase family.</text>
</comment>
<dbReference type="InterPro" id="IPR014940">
    <property type="entry name" value="BAAT_C"/>
</dbReference>
<dbReference type="InterPro" id="IPR006862">
    <property type="entry name" value="Thio_Ohase/aa_AcTrfase"/>
</dbReference>
<evidence type="ECO:0000313" key="7">
    <source>
        <dbReference type="Proteomes" id="UP000594220"/>
    </source>
</evidence>
<keyword evidence="7" id="KW-1185">Reference proteome</keyword>
<accession>A0A7M4FAI9</accession>
<dbReference type="InterPro" id="IPR042490">
    <property type="entry name" value="Thio_Ohase/BAAT_N"/>
</dbReference>
<dbReference type="OrthoDB" id="6347013at2759"/>
<dbReference type="AlphaFoldDB" id="A0A7M4FAI9"/>
<dbReference type="GeneID" id="109323479"/>
<reference evidence="6" key="2">
    <citation type="submission" date="2025-09" db="UniProtKB">
        <authorList>
            <consortium name="Ensembl"/>
        </authorList>
    </citation>
    <scope>IDENTIFICATION</scope>
</reference>
<feature type="active site" description="Charge relay system" evidence="3">
    <location>
        <position position="328"/>
    </location>
</feature>
<keyword evidence="2" id="KW-0276">Fatty acid metabolism</keyword>
<evidence type="ECO:0000259" key="4">
    <source>
        <dbReference type="Pfam" id="PF04775"/>
    </source>
</evidence>
<evidence type="ECO:0000256" key="3">
    <source>
        <dbReference type="PIRSR" id="PIRSR016521-1"/>
    </source>
</evidence>
<dbReference type="SUPFAM" id="SSF53474">
    <property type="entry name" value="alpha/beta-Hydrolases"/>
    <property type="match status" value="1"/>
</dbReference>
<evidence type="ECO:0000259" key="5">
    <source>
        <dbReference type="Pfam" id="PF08840"/>
    </source>
</evidence>
<dbReference type="PANTHER" id="PTHR10824">
    <property type="entry name" value="ACYL-COENZYME A THIOESTERASE-RELATED"/>
    <property type="match status" value="1"/>
</dbReference>
<dbReference type="Ensembl" id="ENSCPRT00005025121.1">
    <property type="protein sequence ID" value="ENSCPRP00005021503.1"/>
    <property type="gene ID" value="ENSCPRG00005014941.1"/>
</dbReference>
<feature type="active site" description="Charge relay system" evidence="3">
    <location>
        <position position="234"/>
    </location>
</feature>
<protein>
    <submittedName>
        <fullName evidence="6">Acyl-coenzyme A amino acid N-acyltransferase 1-like</fullName>
    </submittedName>
</protein>
<dbReference type="GO" id="GO:0006631">
    <property type="term" value="P:fatty acid metabolic process"/>
    <property type="evidence" value="ECO:0007669"/>
    <property type="project" value="UniProtKB-KW"/>
</dbReference>
<feature type="domain" description="Acyl-CoA thioester hydrolase/bile acid-CoA amino acid N-acetyltransferase" evidence="4">
    <location>
        <begin position="14"/>
        <end position="142"/>
    </location>
</feature>
<dbReference type="RefSeq" id="XP_019410614.1">
    <property type="nucleotide sequence ID" value="XM_019555069.1"/>
</dbReference>
<proteinExistence type="inferred from homology"/>
<dbReference type="FunFam" id="2.60.40.2240:FF:000001">
    <property type="entry name" value="acyl-coenzyme A thioesterase 4"/>
    <property type="match status" value="1"/>
</dbReference>
<dbReference type="InterPro" id="IPR016662">
    <property type="entry name" value="Acyl-CoA_thioEstase_long-chain"/>
</dbReference>
<dbReference type="OMA" id="WKSETHI"/>
<dbReference type="Gene3D" id="2.60.40.2240">
    <property type="entry name" value="Acyl-CoA thioester hydrolase/BAAT N-terminal domain"/>
    <property type="match status" value="1"/>
</dbReference>
<organism evidence="6 7">
    <name type="scientific">Crocodylus porosus</name>
    <name type="common">Saltwater crocodile</name>
    <name type="synonym">Estuarine crocodile</name>
    <dbReference type="NCBI Taxonomy" id="8502"/>
    <lineage>
        <taxon>Eukaryota</taxon>
        <taxon>Metazoa</taxon>
        <taxon>Chordata</taxon>
        <taxon>Craniata</taxon>
        <taxon>Vertebrata</taxon>
        <taxon>Euteleostomi</taxon>
        <taxon>Archelosauria</taxon>
        <taxon>Archosauria</taxon>
        <taxon>Crocodylia</taxon>
        <taxon>Longirostres</taxon>
        <taxon>Crocodylidae</taxon>
        <taxon>Crocodylus</taxon>
    </lineage>
</organism>
<dbReference type="Proteomes" id="UP000594220">
    <property type="component" value="Unplaced"/>
</dbReference>
<dbReference type="InterPro" id="IPR029058">
    <property type="entry name" value="AB_hydrolase_fold"/>
</dbReference>
<feature type="domain" description="BAAT/Acyl-CoA thioester hydrolase C-terminal" evidence="5">
    <location>
        <begin position="205"/>
        <end position="413"/>
    </location>
</feature>
<evidence type="ECO:0000313" key="6">
    <source>
        <dbReference type="Ensembl" id="ENSCPRP00005021503.1"/>
    </source>
</evidence>
<evidence type="ECO:0000256" key="2">
    <source>
        <dbReference type="ARBA" id="ARBA00022832"/>
    </source>
</evidence>